<dbReference type="SUPFAM" id="SSF88659">
    <property type="entry name" value="Sigma3 and sigma4 domains of RNA polymerase sigma factors"/>
    <property type="match status" value="1"/>
</dbReference>
<dbReference type="InterPro" id="IPR013324">
    <property type="entry name" value="RNA_pol_sigma_r3/r4-like"/>
</dbReference>
<comment type="caution">
    <text evidence="7">The sequence shown here is derived from an EMBL/GenBank/DDBJ whole genome shotgun (WGS) entry which is preliminary data.</text>
</comment>
<evidence type="ECO:0000259" key="5">
    <source>
        <dbReference type="Pfam" id="PF04542"/>
    </source>
</evidence>
<dbReference type="RefSeq" id="WP_420242949.1">
    <property type="nucleotide sequence ID" value="NZ_BOPV01000001.1"/>
</dbReference>
<dbReference type="InterPro" id="IPR007627">
    <property type="entry name" value="RNA_pol_sigma70_r2"/>
</dbReference>
<dbReference type="InterPro" id="IPR013325">
    <property type="entry name" value="RNA_pol_sigma_r2"/>
</dbReference>
<gene>
    <name evidence="7" type="ORF">TMPK1_20660</name>
</gene>
<dbReference type="NCBIfam" id="TIGR02937">
    <property type="entry name" value="sigma70-ECF"/>
    <property type="match status" value="1"/>
</dbReference>
<dbReference type="PANTHER" id="PTHR43133:SF62">
    <property type="entry name" value="RNA POLYMERASE SIGMA FACTOR SIGZ"/>
    <property type="match status" value="1"/>
</dbReference>
<sequence>MPATLRLVASDDTGDEGLADLLAACARGDRAALQRLYEATAPATFGRMLRLLRDRALAEDALHDVYLAVWRKAGQFDPTRGSAPGWIAAIARNRALDIIKSRRRDAPIEEAGDPEQWFDAVPAPDMALVTQQDVAALRACLEQLSPTARAMVQRAFFEGLSHAEVATVAEQPLGTIKSTIRRALIALRACLEP</sequence>
<evidence type="ECO:0000313" key="8">
    <source>
        <dbReference type="Proteomes" id="UP000681075"/>
    </source>
</evidence>
<keyword evidence="3" id="KW-0731">Sigma factor</keyword>
<dbReference type="InterPro" id="IPR039425">
    <property type="entry name" value="RNA_pol_sigma-70-like"/>
</dbReference>
<dbReference type="Gene3D" id="1.10.1740.10">
    <property type="match status" value="1"/>
</dbReference>
<feature type="domain" description="RNA polymerase sigma factor 70 region 4 type 2" evidence="6">
    <location>
        <begin position="136"/>
        <end position="187"/>
    </location>
</feature>
<dbReference type="Pfam" id="PF04542">
    <property type="entry name" value="Sigma70_r2"/>
    <property type="match status" value="1"/>
</dbReference>
<reference evidence="7" key="1">
    <citation type="submission" date="2021-02" db="EMBL/GenBank/DDBJ databases">
        <title>Genome sequence of Rhodospirillales sp. strain TMPK1 isolated from soil.</title>
        <authorList>
            <person name="Nakai R."/>
            <person name="Kusada H."/>
            <person name="Tamaki H."/>
        </authorList>
    </citation>
    <scope>NUCLEOTIDE SEQUENCE</scope>
    <source>
        <strain evidence="7">TMPK1</strain>
    </source>
</reference>
<dbReference type="InterPro" id="IPR036388">
    <property type="entry name" value="WH-like_DNA-bd_sf"/>
</dbReference>
<evidence type="ECO:0000256" key="2">
    <source>
        <dbReference type="ARBA" id="ARBA00023015"/>
    </source>
</evidence>
<organism evidence="7 8">
    <name type="scientific">Roseiterribacter gracilis</name>
    <dbReference type="NCBI Taxonomy" id="2812848"/>
    <lineage>
        <taxon>Bacteria</taxon>
        <taxon>Pseudomonadati</taxon>
        <taxon>Pseudomonadota</taxon>
        <taxon>Alphaproteobacteria</taxon>
        <taxon>Rhodospirillales</taxon>
        <taxon>Roseiterribacteraceae</taxon>
        <taxon>Roseiterribacter</taxon>
    </lineage>
</organism>
<dbReference type="Gene3D" id="1.10.10.10">
    <property type="entry name" value="Winged helix-like DNA-binding domain superfamily/Winged helix DNA-binding domain"/>
    <property type="match status" value="1"/>
</dbReference>
<comment type="similarity">
    <text evidence="1">Belongs to the sigma-70 factor family. ECF subfamily.</text>
</comment>
<evidence type="ECO:0000256" key="4">
    <source>
        <dbReference type="ARBA" id="ARBA00023163"/>
    </source>
</evidence>
<proteinExistence type="inferred from homology"/>
<protein>
    <submittedName>
        <fullName evidence="7">RNA polymerase sigma factor</fullName>
    </submittedName>
</protein>
<accession>A0A8S8XDI3</accession>
<keyword evidence="8" id="KW-1185">Reference proteome</keyword>
<dbReference type="AlphaFoldDB" id="A0A8S8XDI3"/>
<feature type="domain" description="RNA polymerase sigma-70 region 2" evidence="5">
    <location>
        <begin position="36"/>
        <end position="104"/>
    </location>
</feature>
<keyword evidence="2" id="KW-0805">Transcription regulation</keyword>
<keyword evidence="4" id="KW-0804">Transcription</keyword>
<dbReference type="SUPFAM" id="SSF88946">
    <property type="entry name" value="Sigma2 domain of RNA polymerase sigma factors"/>
    <property type="match status" value="1"/>
</dbReference>
<evidence type="ECO:0000256" key="1">
    <source>
        <dbReference type="ARBA" id="ARBA00010641"/>
    </source>
</evidence>
<dbReference type="PANTHER" id="PTHR43133">
    <property type="entry name" value="RNA POLYMERASE ECF-TYPE SIGMA FACTO"/>
    <property type="match status" value="1"/>
</dbReference>
<evidence type="ECO:0000256" key="3">
    <source>
        <dbReference type="ARBA" id="ARBA00023082"/>
    </source>
</evidence>
<dbReference type="InterPro" id="IPR014284">
    <property type="entry name" value="RNA_pol_sigma-70_dom"/>
</dbReference>
<evidence type="ECO:0000313" key="7">
    <source>
        <dbReference type="EMBL" id="GIL39829.1"/>
    </source>
</evidence>
<dbReference type="GO" id="GO:0003677">
    <property type="term" value="F:DNA binding"/>
    <property type="evidence" value="ECO:0007669"/>
    <property type="project" value="InterPro"/>
</dbReference>
<dbReference type="InterPro" id="IPR013249">
    <property type="entry name" value="RNA_pol_sigma70_r4_t2"/>
</dbReference>
<name>A0A8S8XDI3_9PROT</name>
<evidence type="ECO:0000259" key="6">
    <source>
        <dbReference type="Pfam" id="PF08281"/>
    </source>
</evidence>
<dbReference type="EMBL" id="BOPV01000001">
    <property type="protein sequence ID" value="GIL39829.1"/>
    <property type="molecule type" value="Genomic_DNA"/>
</dbReference>
<dbReference type="Pfam" id="PF08281">
    <property type="entry name" value="Sigma70_r4_2"/>
    <property type="match status" value="1"/>
</dbReference>
<dbReference type="GO" id="GO:0006352">
    <property type="term" value="P:DNA-templated transcription initiation"/>
    <property type="evidence" value="ECO:0007669"/>
    <property type="project" value="InterPro"/>
</dbReference>
<dbReference type="GO" id="GO:0016987">
    <property type="term" value="F:sigma factor activity"/>
    <property type="evidence" value="ECO:0007669"/>
    <property type="project" value="UniProtKB-KW"/>
</dbReference>
<dbReference type="Proteomes" id="UP000681075">
    <property type="component" value="Unassembled WGS sequence"/>
</dbReference>